<dbReference type="Gene3D" id="3.60.21.10">
    <property type="match status" value="1"/>
</dbReference>
<evidence type="ECO:0000256" key="1">
    <source>
        <dbReference type="ARBA" id="ARBA00022723"/>
    </source>
</evidence>
<name>A0ABS7PWF1_9SPHN</name>
<gene>
    <name evidence="6" type="ORF">K7G82_25500</name>
</gene>
<dbReference type="Pfam" id="PF00149">
    <property type="entry name" value="Metallophos"/>
    <property type="match status" value="1"/>
</dbReference>
<evidence type="ECO:0000259" key="5">
    <source>
        <dbReference type="Pfam" id="PF00149"/>
    </source>
</evidence>
<evidence type="ECO:0000313" key="7">
    <source>
        <dbReference type="Proteomes" id="UP000706039"/>
    </source>
</evidence>
<evidence type="ECO:0000256" key="4">
    <source>
        <dbReference type="ARBA" id="ARBA00025742"/>
    </source>
</evidence>
<dbReference type="InterPro" id="IPR029052">
    <property type="entry name" value="Metallo-depent_PP-like"/>
</dbReference>
<keyword evidence="3" id="KW-0408">Iron</keyword>
<proteinExistence type="inferred from homology"/>
<keyword evidence="2" id="KW-0378">Hydrolase</keyword>
<evidence type="ECO:0000256" key="2">
    <source>
        <dbReference type="ARBA" id="ARBA00022801"/>
    </source>
</evidence>
<dbReference type="Proteomes" id="UP000706039">
    <property type="component" value="Unassembled WGS sequence"/>
</dbReference>
<evidence type="ECO:0000313" key="6">
    <source>
        <dbReference type="EMBL" id="MBY8825683.1"/>
    </source>
</evidence>
<sequence>MASRIFHVSDLHFGRQDQAALDWFAARVDAERPDAVVITGDLTYRARSAEFAAATEWLQRLKLPVTIEPGNHDLPYFNPIARFFSPYRRYRRVERAIEDRLEVAGICTVPLRTTARAQWRSNWSWGVVRPVSLAMAVKALADCPADRLKIVTCHHPLIDTQAMTKRSRTLGGEKALAALSAAGADVVLSGHVHDPFDVRHPVGGRAVRLIGAGTLSERVRTTAPSFNELVLAHGTLDVAVHVMPVSAAPSPDAGGGAAQ</sequence>
<organism evidence="6 7">
    <name type="scientific">Sphingomonas colocasiae</name>
    <dbReference type="NCBI Taxonomy" id="1848973"/>
    <lineage>
        <taxon>Bacteria</taxon>
        <taxon>Pseudomonadati</taxon>
        <taxon>Pseudomonadota</taxon>
        <taxon>Alphaproteobacteria</taxon>
        <taxon>Sphingomonadales</taxon>
        <taxon>Sphingomonadaceae</taxon>
        <taxon>Sphingomonas</taxon>
    </lineage>
</organism>
<dbReference type="InterPro" id="IPR050884">
    <property type="entry name" value="CNP_phosphodiesterase-III"/>
</dbReference>
<dbReference type="PANTHER" id="PTHR42988">
    <property type="entry name" value="PHOSPHOHYDROLASE"/>
    <property type="match status" value="1"/>
</dbReference>
<feature type="domain" description="Calcineurin-like phosphoesterase" evidence="5">
    <location>
        <begin position="4"/>
        <end position="195"/>
    </location>
</feature>
<evidence type="ECO:0000256" key="3">
    <source>
        <dbReference type="ARBA" id="ARBA00023004"/>
    </source>
</evidence>
<keyword evidence="7" id="KW-1185">Reference proteome</keyword>
<dbReference type="PANTHER" id="PTHR42988:SF2">
    <property type="entry name" value="CYCLIC NUCLEOTIDE PHOSPHODIESTERASE CBUA0032-RELATED"/>
    <property type="match status" value="1"/>
</dbReference>
<dbReference type="EMBL" id="JAINVV010000013">
    <property type="protein sequence ID" value="MBY8825683.1"/>
    <property type="molecule type" value="Genomic_DNA"/>
</dbReference>
<reference evidence="6 7" key="1">
    <citation type="submission" date="2021-08" db="EMBL/GenBank/DDBJ databases">
        <authorList>
            <person name="Tuo L."/>
        </authorList>
    </citation>
    <scope>NUCLEOTIDE SEQUENCE [LARGE SCALE GENOMIC DNA]</scope>
    <source>
        <strain evidence="6 7">JCM 31229</strain>
    </source>
</reference>
<comment type="similarity">
    <text evidence="4">Belongs to the cyclic nucleotide phosphodiesterase class-III family.</text>
</comment>
<dbReference type="RefSeq" id="WP_222992790.1">
    <property type="nucleotide sequence ID" value="NZ_JAINVV010000013.1"/>
</dbReference>
<protein>
    <submittedName>
        <fullName evidence="6">Metallophosphoesterase</fullName>
    </submittedName>
</protein>
<keyword evidence="1" id="KW-0479">Metal-binding</keyword>
<comment type="caution">
    <text evidence="6">The sequence shown here is derived from an EMBL/GenBank/DDBJ whole genome shotgun (WGS) entry which is preliminary data.</text>
</comment>
<accession>A0ABS7PWF1</accession>
<dbReference type="InterPro" id="IPR004843">
    <property type="entry name" value="Calcineurin-like_PHP"/>
</dbReference>
<dbReference type="SUPFAM" id="SSF56300">
    <property type="entry name" value="Metallo-dependent phosphatases"/>
    <property type="match status" value="1"/>
</dbReference>